<protein>
    <submittedName>
        <fullName evidence="1">Uncharacterized protein</fullName>
    </submittedName>
</protein>
<keyword evidence="2" id="KW-1185">Reference proteome</keyword>
<sequence>MSFPPPPAQSLLLSPTTSTGQPPPQLPFPTTSTGQPPPQLPFPTTSTIQPLPALHPHPLHPFLTSTVQPLLALHPQLSTLPVPSQLQSNQLQPIFLQPLNFPPLPTQSPPLHHPAYSSTEPGLPTSVSLGRPELQQGPSTLPFCPSSVAQSQCHLPTQISSSFGLNLPLNPCSSALPLVPSRPLVQPPYTLQPTPTTISQALPSISSTSAPGQYATTQKANPPSLNDLPYDVVFVILQKFSSPSIDICNPFSILDHRSFLDLAHNPSIYGHNLQAFSEGNSSIELPPGFDTPSDLPTLPLVPTSSHCSAQPP</sequence>
<accession>A0ACC2LHC1</accession>
<gene>
    <name evidence="1" type="ORF">MRB53_026160</name>
</gene>
<proteinExistence type="predicted"/>
<organism evidence="1 2">
    <name type="scientific">Persea americana</name>
    <name type="common">Avocado</name>
    <dbReference type="NCBI Taxonomy" id="3435"/>
    <lineage>
        <taxon>Eukaryota</taxon>
        <taxon>Viridiplantae</taxon>
        <taxon>Streptophyta</taxon>
        <taxon>Embryophyta</taxon>
        <taxon>Tracheophyta</taxon>
        <taxon>Spermatophyta</taxon>
        <taxon>Magnoliopsida</taxon>
        <taxon>Magnoliidae</taxon>
        <taxon>Laurales</taxon>
        <taxon>Lauraceae</taxon>
        <taxon>Persea</taxon>
    </lineage>
</organism>
<comment type="caution">
    <text evidence="1">The sequence shown here is derived from an EMBL/GenBank/DDBJ whole genome shotgun (WGS) entry which is preliminary data.</text>
</comment>
<dbReference type="EMBL" id="CM056816">
    <property type="protein sequence ID" value="KAJ8632824.1"/>
    <property type="molecule type" value="Genomic_DNA"/>
</dbReference>
<reference evidence="1 2" key="1">
    <citation type="journal article" date="2022" name="Hortic Res">
        <title>A haplotype resolved chromosomal level avocado genome allows analysis of novel avocado genes.</title>
        <authorList>
            <person name="Nath O."/>
            <person name="Fletcher S.J."/>
            <person name="Hayward A."/>
            <person name="Shaw L.M."/>
            <person name="Masouleh A.K."/>
            <person name="Furtado A."/>
            <person name="Henry R.J."/>
            <person name="Mitter N."/>
        </authorList>
    </citation>
    <scope>NUCLEOTIDE SEQUENCE [LARGE SCALE GENOMIC DNA]</scope>
    <source>
        <strain evidence="2">cv. Hass</strain>
    </source>
</reference>
<evidence type="ECO:0000313" key="1">
    <source>
        <dbReference type="EMBL" id="KAJ8632824.1"/>
    </source>
</evidence>
<evidence type="ECO:0000313" key="2">
    <source>
        <dbReference type="Proteomes" id="UP001234297"/>
    </source>
</evidence>
<name>A0ACC2LHC1_PERAE</name>
<dbReference type="Proteomes" id="UP001234297">
    <property type="component" value="Chromosome 8"/>
</dbReference>